<dbReference type="InterPro" id="IPR015046">
    <property type="entry name" value="LciA_Immunity-like"/>
</dbReference>
<name>A0A927XG42_9STRE</name>
<dbReference type="EMBL" id="SVAF01000011">
    <property type="protein sequence ID" value="MBE6164724.1"/>
    <property type="molecule type" value="Genomic_DNA"/>
</dbReference>
<gene>
    <name evidence="1" type="ORF">E7156_05325</name>
</gene>
<evidence type="ECO:0000313" key="2">
    <source>
        <dbReference type="Proteomes" id="UP000700800"/>
    </source>
</evidence>
<dbReference type="CDD" id="cd21059">
    <property type="entry name" value="LciA-like"/>
    <property type="match status" value="1"/>
</dbReference>
<dbReference type="Pfam" id="PF08951">
    <property type="entry name" value="EntA_Immun"/>
    <property type="match status" value="1"/>
</dbReference>
<dbReference type="Proteomes" id="UP000700800">
    <property type="component" value="Unassembled WGS sequence"/>
</dbReference>
<sequence length="94" mass="11047">MMLSLNNRDNMLEQIYDLILDSDISDAEREIFLEAKKQLENNSDYLYVVSNLKTSLSPLALQFKLSKKTLHFYGELQKQFPVKDKLWRPGGIFF</sequence>
<comment type="caution">
    <text evidence="1">The sequence shown here is derived from an EMBL/GenBank/DDBJ whole genome shotgun (WGS) entry which is preliminary data.</text>
</comment>
<proteinExistence type="predicted"/>
<dbReference type="AlphaFoldDB" id="A0A927XG42"/>
<organism evidence="1 2">
    <name type="scientific">Streptococcus gallolyticus</name>
    <dbReference type="NCBI Taxonomy" id="315405"/>
    <lineage>
        <taxon>Bacteria</taxon>
        <taxon>Bacillati</taxon>
        <taxon>Bacillota</taxon>
        <taxon>Bacilli</taxon>
        <taxon>Lactobacillales</taxon>
        <taxon>Streptococcaceae</taxon>
        <taxon>Streptococcus</taxon>
    </lineage>
</organism>
<dbReference type="GO" id="GO:0030153">
    <property type="term" value="P:bacteriocin immunity"/>
    <property type="evidence" value="ECO:0007669"/>
    <property type="project" value="InterPro"/>
</dbReference>
<protein>
    <submittedName>
        <fullName evidence="1">Bacteriocin immunity protein</fullName>
    </submittedName>
</protein>
<evidence type="ECO:0000313" key="1">
    <source>
        <dbReference type="EMBL" id="MBE6164724.1"/>
    </source>
</evidence>
<reference evidence="1" key="1">
    <citation type="submission" date="2019-04" db="EMBL/GenBank/DDBJ databases">
        <title>Evolution of Biomass-Degrading Anaerobic Consortia Revealed by Metagenomics.</title>
        <authorList>
            <person name="Peng X."/>
        </authorList>
    </citation>
    <scope>NUCLEOTIDE SEQUENCE</scope>
    <source>
        <strain evidence="1">SIG195</strain>
    </source>
</reference>
<accession>A0A927XG42</accession>